<dbReference type="PANTHER" id="PTHR24096:SF149">
    <property type="entry name" value="AMP-BINDING DOMAIN-CONTAINING PROTEIN-RELATED"/>
    <property type="match status" value="1"/>
</dbReference>
<dbReference type="Proteomes" id="UP000831327">
    <property type="component" value="Chromosome"/>
</dbReference>
<dbReference type="InterPro" id="IPR000873">
    <property type="entry name" value="AMP-dep_synth/lig_dom"/>
</dbReference>
<keyword evidence="2 4" id="KW-0436">Ligase</keyword>
<evidence type="ECO:0000256" key="1">
    <source>
        <dbReference type="ARBA" id="ARBA00006432"/>
    </source>
</evidence>
<accession>A0ABM7XYB6</accession>
<evidence type="ECO:0000256" key="2">
    <source>
        <dbReference type="ARBA" id="ARBA00022598"/>
    </source>
</evidence>
<dbReference type="InterPro" id="IPR045851">
    <property type="entry name" value="AMP-bd_C_sf"/>
</dbReference>
<feature type="domain" description="AMP-dependent synthetase/ligase" evidence="3">
    <location>
        <begin position="22"/>
        <end position="366"/>
    </location>
</feature>
<keyword evidence="5" id="KW-1185">Reference proteome</keyword>
<dbReference type="InterPro" id="IPR042099">
    <property type="entry name" value="ANL_N_sf"/>
</dbReference>
<dbReference type="Pfam" id="PF00501">
    <property type="entry name" value="AMP-binding"/>
    <property type="match status" value="1"/>
</dbReference>
<evidence type="ECO:0000313" key="4">
    <source>
        <dbReference type="EMBL" id="BDG70425.1"/>
    </source>
</evidence>
<organism evidence="4 5">
    <name type="scientific">Roseomonas fluvialis</name>
    <dbReference type="NCBI Taxonomy" id="1750527"/>
    <lineage>
        <taxon>Bacteria</taxon>
        <taxon>Pseudomonadati</taxon>
        <taxon>Pseudomonadota</taxon>
        <taxon>Alphaproteobacteria</taxon>
        <taxon>Acetobacterales</taxon>
        <taxon>Roseomonadaceae</taxon>
        <taxon>Roseomonas</taxon>
    </lineage>
</organism>
<protein>
    <submittedName>
        <fullName evidence="4">Fatty acid CoA ligase</fullName>
    </submittedName>
</protein>
<dbReference type="EMBL" id="AP025637">
    <property type="protein sequence ID" value="BDG70425.1"/>
    <property type="molecule type" value="Genomic_DNA"/>
</dbReference>
<reference evidence="4 5" key="1">
    <citation type="journal article" date="2016" name="Microbes Environ.">
        <title>Phylogenetically diverse aerobic anoxygenic phototrophic bacteria isolated from epilithic biofilms in Tama river, Japan.</title>
        <authorList>
            <person name="Hirose S."/>
            <person name="Matsuura K."/>
            <person name="Haruta S."/>
        </authorList>
    </citation>
    <scope>NUCLEOTIDE SEQUENCE [LARGE SCALE GENOMIC DNA]</scope>
    <source>
        <strain evidence="4 5">S08</strain>
    </source>
</reference>
<evidence type="ECO:0000313" key="5">
    <source>
        <dbReference type="Proteomes" id="UP000831327"/>
    </source>
</evidence>
<dbReference type="PANTHER" id="PTHR24096">
    <property type="entry name" value="LONG-CHAIN-FATTY-ACID--COA LIGASE"/>
    <property type="match status" value="1"/>
</dbReference>
<proteinExistence type="inferred from homology"/>
<name>A0ABM7XYB6_9PROT</name>
<sequence length="503" mass="52257">MSAAAALGTTTYIEALVERLAGRGAAPVLRAGGRDIPAAALRSAIHRHARALDALGIGRGSLVALLAPNCPDALAIRYAASLLGAGSVFLSAPPAQESRAGLIAQMAPSLLVVFRDTAALIPPGTPVRLATVGIAIDGAVRLDHLAATESDAPLACAARPEDLGIIVSSGGTTGVPHGSWRSFAGYGALVAAPSPPGRRQLVNGPLAYLSQTLVDATLLGGGSVVLRDGFDAADTLATIERERITHLFLVEPQLFELMDHPDLSRRDLSSLRQLVHVGASAPPVLRRRAWERLGPVIAHTYGASDMGLVSLLPPTGLDPARPESFSSAGHVLPGVTLRLRCAGGGLAGVDEPGIVEIRSPAMATGYRNRPEEEAEAFRDGWFRSTDLARRDAAGALQVLGRAGDAIAVDGVTVLPTMIEETLCRLPGIRYASVVANPGMRCWVAAVVAWPGRCFDPAACERAVADSHGDALARAVTWLPVSRVPLTEQGKPDRAAILRLAAAA</sequence>
<gene>
    <name evidence="4" type="ORF">Rmf_03540</name>
</gene>
<comment type="similarity">
    <text evidence="1">Belongs to the ATP-dependent AMP-binding enzyme family.</text>
</comment>
<dbReference type="GO" id="GO:0016874">
    <property type="term" value="F:ligase activity"/>
    <property type="evidence" value="ECO:0007669"/>
    <property type="project" value="UniProtKB-KW"/>
</dbReference>
<dbReference type="RefSeq" id="WP_244457758.1">
    <property type="nucleotide sequence ID" value="NZ_AP025637.1"/>
</dbReference>
<dbReference type="Gene3D" id="3.40.50.12780">
    <property type="entry name" value="N-terminal domain of ligase-like"/>
    <property type="match status" value="1"/>
</dbReference>
<dbReference type="Gene3D" id="3.30.300.30">
    <property type="match status" value="1"/>
</dbReference>
<evidence type="ECO:0000259" key="3">
    <source>
        <dbReference type="Pfam" id="PF00501"/>
    </source>
</evidence>
<dbReference type="SUPFAM" id="SSF56801">
    <property type="entry name" value="Acetyl-CoA synthetase-like"/>
    <property type="match status" value="1"/>
</dbReference>